<dbReference type="AlphaFoldDB" id="D3S040"/>
<dbReference type="HOGENOM" id="CLU_870481_0_0_2"/>
<evidence type="ECO:0000313" key="1">
    <source>
        <dbReference type="EMBL" id="ADC66103.1"/>
    </source>
</evidence>
<organism evidence="1 2">
    <name type="scientific">Ferroglobus placidus (strain DSM 10642 / AEDII12DO)</name>
    <dbReference type="NCBI Taxonomy" id="589924"/>
    <lineage>
        <taxon>Archaea</taxon>
        <taxon>Methanobacteriati</taxon>
        <taxon>Methanobacteriota</taxon>
        <taxon>Archaeoglobi</taxon>
        <taxon>Archaeoglobales</taxon>
        <taxon>Archaeoglobaceae</taxon>
        <taxon>Ferroglobus</taxon>
    </lineage>
</organism>
<accession>D3S040</accession>
<keyword evidence="2" id="KW-1185">Reference proteome</keyword>
<dbReference type="RefSeq" id="WP_012966442.1">
    <property type="nucleotide sequence ID" value="NC_013849.1"/>
</dbReference>
<reference evidence="2" key="1">
    <citation type="submission" date="2010-02" db="EMBL/GenBank/DDBJ databases">
        <title>Complete sequence of Ferroglobus placidus DSM 10642.</title>
        <authorList>
            <consortium name="US DOE Joint Genome Institute"/>
            <person name="Lucas S."/>
            <person name="Copeland A."/>
            <person name="Lapidus A."/>
            <person name="Cheng J.-F."/>
            <person name="Bruce D."/>
            <person name="Goodwin L."/>
            <person name="Pitluck S."/>
            <person name="Saunders E."/>
            <person name="Brettin T."/>
            <person name="Detter J.C."/>
            <person name="Han C."/>
            <person name="Tapia R."/>
            <person name="Larimer F."/>
            <person name="Land M."/>
            <person name="Hauser L."/>
            <person name="Kyrpides N."/>
            <person name="Ivanova N."/>
            <person name="Holmes D."/>
            <person name="Lovley D."/>
            <person name="Kyrpides N."/>
            <person name="Anderson I.J."/>
            <person name="Woyke T."/>
        </authorList>
    </citation>
    <scope>NUCLEOTIDE SEQUENCE [LARGE SCALE GENOMIC DNA]</scope>
    <source>
        <strain evidence="2">DSM 10642 / AEDII12DO</strain>
    </source>
</reference>
<dbReference type="Proteomes" id="UP000002613">
    <property type="component" value="Chromosome"/>
</dbReference>
<dbReference type="GeneID" id="8779498"/>
<reference evidence="1 2" key="2">
    <citation type="journal article" date="2011" name="Stand. Genomic Sci.">
        <title>Complete genome sequence of Ferroglobus placidus AEDII12DO.</title>
        <authorList>
            <person name="Anderson I."/>
            <person name="Risso C."/>
            <person name="Holmes D."/>
            <person name="Lucas S."/>
            <person name="Copeland A."/>
            <person name="Lapidus A."/>
            <person name="Cheng J.F."/>
            <person name="Bruce D."/>
            <person name="Goodwin L."/>
            <person name="Pitluck S."/>
            <person name="Saunders E."/>
            <person name="Brettin T."/>
            <person name="Detter J.C."/>
            <person name="Han C."/>
            <person name="Tapia R."/>
            <person name="Larimer F."/>
            <person name="Land M."/>
            <person name="Hauser L."/>
            <person name="Woyke T."/>
            <person name="Lovley D."/>
            <person name="Kyrpides N."/>
            <person name="Ivanova N."/>
        </authorList>
    </citation>
    <scope>NUCLEOTIDE SEQUENCE [LARGE SCALE GENOMIC DNA]</scope>
    <source>
        <strain evidence="2">DSM 10642 / AEDII12DO</strain>
    </source>
</reference>
<dbReference type="eggNOG" id="arCOG08787">
    <property type="taxonomic scope" value="Archaea"/>
</dbReference>
<name>D3S040_FERPA</name>
<sequence length="304" mass="35667">MKKALVIGICLLIVVGIVGVVSGETNKENKNEIIELKRLFQPIDSEARRYLVDERSSEELNIFAKYLVKKYDKCLDVITDKLEKIAGKSLTQKEKEKFKYLLIREYLSKIDQELGLKLTNTSKEIVKLVPIGTFRDSQYSYKIYYAPLSSSVPYPIYYWIQVYPDVYGGKGTDDAGNRYDVNGDNNLYQVSAEYTTNYVKYTLYFKDEDHPDPTWDAIYDAWRKLWYGRIEDIESFTVENGVINFDDIWDNDKTYAEWWGQHGDKTRDYTSNTAVYISNVWNHAMDTLDKNPSMNKVWWYISWS</sequence>
<dbReference type="PaxDb" id="589924-Ferp_1966"/>
<dbReference type="KEGG" id="fpl:Ferp_1966"/>
<proteinExistence type="predicted"/>
<dbReference type="OrthoDB" id="110687at2157"/>
<protein>
    <submittedName>
        <fullName evidence="1">Uncharacterized protein</fullName>
    </submittedName>
</protein>
<dbReference type="EMBL" id="CP001899">
    <property type="protein sequence ID" value="ADC66103.1"/>
    <property type="molecule type" value="Genomic_DNA"/>
</dbReference>
<evidence type="ECO:0000313" key="2">
    <source>
        <dbReference type="Proteomes" id="UP000002613"/>
    </source>
</evidence>
<gene>
    <name evidence="1" type="ordered locus">Ferp_1966</name>
</gene>